<sequence>MCHQIGPIHKGQKVIDHRIKDGLTFQHGIGNAMHRRGTGVHWTHGIDKRHIFAPGGQKVDQFHRADLHQTMPL</sequence>
<evidence type="ECO:0000313" key="2">
    <source>
        <dbReference type="Proteomes" id="UP000325187"/>
    </source>
</evidence>
<keyword evidence="2" id="KW-1185">Reference proteome</keyword>
<protein>
    <submittedName>
        <fullName evidence="1">Uncharacterized protein</fullName>
    </submittedName>
</protein>
<dbReference type="EMBL" id="BKCM01000011">
    <property type="protein sequence ID" value="GER01604.1"/>
    <property type="molecule type" value="Genomic_DNA"/>
</dbReference>
<name>A0A5A7N1P4_9PROT</name>
<dbReference type="Proteomes" id="UP000325187">
    <property type="component" value="Unassembled WGS sequence"/>
</dbReference>
<accession>A0A5A7N1P4</accession>
<reference evidence="1 2" key="1">
    <citation type="submission" date="2019-09" db="EMBL/GenBank/DDBJ databases">
        <title>NBRP : Genome information of microbial organism related human and environment.</title>
        <authorList>
            <person name="Hattori M."/>
            <person name="Oshima K."/>
            <person name="Inaba H."/>
            <person name="Suda W."/>
            <person name="Sakamoto M."/>
            <person name="Iino T."/>
            <person name="Kitahara M."/>
            <person name="Oshida Y."/>
            <person name="Iida T."/>
            <person name="Kudo T."/>
            <person name="Itoh T."/>
            <person name="Ohkuma M."/>
        </authorList>
    </citation>
    <scope>NUCLEOTIDE SEQUENCE [LARGE SCALE GENOMIC DNA]</scope>
    <source>
        <strain evidence="1 2">Mie-1</strain>
    </source>
</reference>
<dbReference type="AlphaFoldDB" id="A0A5A7N1P4"/>
<comment type="caution">
    <text evidence="1">The sequence shown here is derived from an EMBL/GenBank/DDBJ whole genome shotgun (WGS) entry which is preliminary data.</text>
</comment>
<gene>
    <name evidence="1" type="ORF">JCM17845_22270</name>
</gene>
<proteinExistence type="predicted"/>
<organism evidence="1 2">
    <name type="scientific">Iodidimonas gelatinilytica</name>
    <dbReference type="NCBI Taxonomy" id="1236966"/>
    <lineage>
        <taxon>Bacteria</taxon>
        <taxon>Pseudomonadati</taxon>
        <taxon>Pseudomonadota</taxon>
        <taxon>Alphaproteobacteria</taxon>
        <taxon>Iodidimonadales</taxon>
        <taxon>Iodidimonadaceae</taxon>
        <taxon>Iodidimonas</taxon>
    </lineage>
</organism>
<evidence type="ECO:0000313" key="1">
    <source>
        <dbReference type="EMBL" id="GER01604.1"/>
    </source>
</evidence>